<feature type="region of interest" description="Disordered" evidence="1">
    <location>
        <begin position="1317"/>
        <end position="1337"/>
    </location>
</feature>
<accession>A0A176VQQ1</accession>
<feature type="compositionally biased region" description="Basic and acidic residues" evidence="1">
    <location>
        <begin position="231"/>
        <end position="247"/>
    </location>
</feature>
<protein>
    <submittedName>
        <fullName evidence="2">Uncharacterized protein</fullName>
    </submittedName>
</protein>
<reference evidence="2" key="1">
    <citation type="submission" date="2016-03" db="EMBL/GenBank/DDBJ databases">
        <title>Mechanisms controlling the formation of the plant cell surface in tip-growing cells are functionally conserved among land plants.</title>
        <authorList>
            <person name="Honkanen S."/>
            <person name="Jones V.A."/>
            <person name="Morieri G."/>
            <person name="Champion C."/>
            <person name="Hetherington A.J."/>
            <person name="Kelly S."/>
            <person name="Saint-Marcoux D."/>
            <person name="Proust H."/>
            <person name="Prescott H."/>
            <person name="Dolan L."/>
        </authorList>
    </citation>
    <scope>NUCLEOTIDE SEQUENCE [LARGE SCALE GENOMIC DNA]</scope>
    <source>
        <tissue evidence="2">Whole gametophyte</tissue>
    </source>
</reference>
<feature type="region of interest" description="Disordered" evidence="1">
    <location>
        <begin position="978"/>
        <end position="1001"/>
    </location>
</feature>
<name>A0A176VQQ1_MARPO</name>
<keyword evidence="3" id="KW-1185">Reference proteome</keyword>
<dbReference type="EMBL" id="LVLJ01003104">
    <property type="protein sequence ID" value="OAE22622.1"/>
    <property type="molecule type" value="Genomic_DNA"/>
</dbReference>
<proteinExistence type="predicted"/>
<feature type="region of interest" description="Disordered" evidence="1">
    <location>
        <begin position="587"/>
        <end position="609"/>
    </location>
</feature>
<feature type="region of interest" description="Disordered" evidence="1">
    <location>
        <begin position="864"/>
        <end position="948"/>
    </location>
</feature>
<dbReference type="PANTHER" id="PTHR37261:SF1">
    <property type="entry name" value="40S RIBOSOMAL PROTEIN S27"/>
    <property type="match status" value="1"/>
</dbReference>
<gene>
    <name evidence="2" type="ORF">AXG93_531s1040</name>
</gene>
<evidence type="ECO:0000256" key="1">
    <source>
        <dbReference type="SAM" id="MobiDB-lite"/>
    </source>
</evidence>
<dbReference type="PANTHER" id="PTHR37261">
    <property type="entry name" value="40S RIBOSOMAL PROTEIN S27"/>
    <property type="match status" value="1"/>
</dbReference>
<feature type="compositionally biased region" description="Basic and acidic residues" evidence="1">
    <location>
        <begin position="194"/>
        <end position="204"/>
    </location>
</feature>
<feature type="region of interest" description="Disordered" evidence="1">
    <location>
        <begin position="263"/>
        <end position="284"/>
    </location>
</feature>
<feature type="compositionally biased region" description="Basic and acidic residues" evidence="1">
    <location>
        <begin position="211"/>
        <end position="220"/>
    </location>
</feature>
<organism evidence="2 3">
    <name type="scientific">Marchantia polymorpha subsp. ruderalis</name>
    <dbReference type="NCBI Taxonomy" id="1480154"/>
    <lineage>
        <taxon>Eukaryota</taxon>
        <taxon>Viridiplantae</taxon>
        <taxon>Streptophyta</taxon>
        <taxon>Embryophyta</taxon>
        <taxon>Marchantiophyta</taxon>
        <taxon>Marchantiopsida</taxon>
        <taxon>Marchantiidae</taxon>
        <taxon>Marchantiales</taxon>
        <taxon>Marchantiaceae</taxon>
        <taxon>Marchantia</taxon>
    </lineage>
</organism>
<feature type="region of interest" description="Disordered" evidence="1">
    <location>
        <begin position="1383"/>
        <end position="1425"/>
    </location>
</feature>
<feature type="compositionally biased region" description="Low complexity" evidence="1">
    <location>
        <begin position="935"/>
        <end position="948"/>
    </location>
</feature>
<sequence length="1457" mass="159316">MEEEDEVAIASGTTWNVVEGCLERSLGIARENDEVETPSPTSRLVLVPPSGESVPCELTGNCAARLNFCENGARFGSYVCRWSAAVVANCDNCEPDELLLLVGNGIETLASSSGSWMCNRFVPVDTWRHIVRCSSGLEQTVTMWGSSSTVKIASIVYFFRVVCLLVFLELEQDGESEYVTTVRGELVSFPEDDVSAKRTEDGRRSSSQSSEKLRGEDGASRRVSLASSDETEMKSTEEGDQTHNPVKVDNEMLAGLWKEQYLNLNGPSSGENRDSEEESFQSLSDDVAGKMVEGNITFDEPLDQTDWVECPHSPMKSSALSSDDEVDFNKCGFFLVDSDGEAQHTQHSLATSFSKRINSFVEYALSPLLEAGGKQAVHLGGSELLSGEDEAAVFKMDAVSDSSGWSKKEESVGQVQTGQEQSELPAAPSIEVVIETAVQSDNVSVLRDVPDAESPRKLSDISYHSDRQALEKACFTDLGNSTGETKEVFLFQIPMFEAEVNLASSDFWRSVKIRLLSLEDKSKLEIHKVIVTIVPGPPVLPTSKISGSSGSFQQGAGSSSLLAMFAPGIFQMARGLAESRKVNSLRQLSGDTKLPDMKVSPSTDSTNASLSVHGAELSSQQLRASGTAPSLTGCISPEKYDNYFREKEAAPAFCSNSVSKSLEESCRTGMGSMKDSCFPVVHNGESAAESDLSDVIETGETKNSQREKVKESYHFKDDDTDQEVLQRLDRLEAICLRMENSLNFTLENMDRRLKLLEAGGVGRIPVTGQPFWGAGYESGPFVSAASVNLPPVQTGLRTGPSLDKQAHGCTSVPVDAHAGQLSSQGHATRIAPFYPGLLSSTSPSLLSSVSPALPLWPISSPKHLSPESKSCASSTTTSTLSKDTHVHQLNGSSNGLDAPINAEETFWETRTSDDSGSEMSSDSEHTSYADNSEDPGPSSCPESVSSSPAKPVELVENALASALSAFSASFDAAVVIEKESSPREEEDTAAEDSFSTSEEHGPLVDVDCFSHPVADEIKHSKAEDLFMQGYEAIPISVEKGLGDLNVGELSQEDVFWASEVGGHDKSSQIDWQDQMLQTQEENVYFPRKVSSESVGKSPKTSHASPDLLDFSNIISMDDLTTYDLFPTDFERILREDSRTELTDAERSEAGFQTMKHDMLPNPFLQELSFEGDGDVTAAEVSWLEEWNEKHPASGDNVTLTYMTVRGFTKPLDPVKEMLLQEEMFPEDWNWFTSEGLPSPSVREIPDPISGNGSNIPEATSAAFVHLNVEDDAPDKPPFNIERRSLLDTDEPTVAAKFHADVCYDDWVGQKTHWSLLDEDPPVASNEEIKSPEGRSDDWFRQRAQRSLLDEDMYIPSKNIFIGEREGSVMSPCVSPEEQYDLSGVIRPPKCTDAERSPSSHTSRSNPFEDDCNDRLGLKQENQIPPLRDLLEDFGEEVHEFEAPESERTQSLLFHLSL</sequence>
<feature type="compositionally biased region" description="Low complexity" evidence="1">
    <location>
        <begin position="868"/>
        <end position="881"/>
    </location>
</feature>
<evidence type="ECO:0000313" key="3">
    <source>
        <dbReference type="Proteomes" id="UP000077202"/>
    </source>
</evidence>
<comment type="caution">
    <text evidence="2">The sequence shown here is derived from an EMBL/GenBank/DDBJ whole genome shotgun (WGS) entry which is preliminary data.</text>
</comment>
<evidence type="ECO:0000313" key="2">
    <source>
        <dbReference type="EMBL" id="OAE22622.1"/>
    </source>
</evidence>
<feature type="compositionally biased region" description="Polar residues" evidence="1">
    <location>
        <begin position="600"/>
        <end position="609"/>
    </location>
</feature>
<feature type="compositionally biased region" description="Basic and acidic residues" evidence="1">
    <location>
        <begin position="1326"/>
        <end position="1337"/>
    </location>
</feature>
<dbReference type="Proteomes" id="UP000077202">
    <property type="component" value="Unassembled WGS sequence"/>
</dbReference>
<feature type="region of interest" description="Disordered" evidence="1">
    <location>
        <begin position="193"/>
        <end position="247"/>
    </location>
</feature>